<gene>
    <name evidence="3" type="primary">LOC129391491</name>
</gene>
<dbReference type="OrthoDB" id="9681578at2759"/>
<dbReference type="KEGG" id="pcad:129391491"/>
<keyword evidence="2" id="KW-1185">Reference proteome</keyword>
<name>A0A9W2W8B0_PHYMC</name>
<evidence type="ECO:0000313" key="3">
    <source>
        <dbReference type="RefSeq" id="XP_054935466.1"/>
    </source>
</evidence>
<dbReference type="Proteomes" id="UP000248484">
    <property type="component" value="Chromosome 18"/>
</dbReference>
<sequence>MSITFCIWCLSSPALSCSKSPCVAVCISGSRWQSDNTEAMNPITGPPDPVTGLPDASDAGFEIMQQEEECRTLTTLILITTPWTAVAARGARRPPGASRPVWASCLQPASPRPRWAHNHSVRLRRDSAADFFWRCEDLCASQDWVPLPDVRSFLREGLLEFQRPLPPRGGLDAAPENPLPLICMQSFFQPWLGEAALYFQLPGALVSAL</sequence>
<feature type="signal peptide" evidence="1">
    <location>
        <begin position="1"/>
        <end position="18"/>
    </location>
</feature>
<evidence type="ECO:0000256" key="1">
    <source>
        <dbReference type="SAM" id="SignalP"/>
    </source>
</evidence>
<dbReference type="GeneID" id="129391491"/>
<reference evidence="3" key="1">
    <citation type="submission" date="2025-08" db="UniProtKB">
        <authorList>
            <consortium name="RefSeq"/>
        </authorList>
    </citation>
    <scope>IDENTIFICATION</scope>
    <source>
        <tissue evidence="3">Muscle</tissue>
    </source>
</reference>
<evidence type="ECO:0000313" key="2">
    <source>
        <dbReference type="Proteomes" id="UP000248484"/>
    </source>
</evidence>
<keyword evidence="1" id="KW-0732">Signal</keyword>
<dbReference type="RefSeq" id="XP_054935466.1">
    <property type="nucleotide sequence ID" value="XM_055079491.1"/>
</dbReference>
<protein>
    <submittedName>
        <fullName evidence="3">Uncharacterized protein</fullName>
    </submittedName>
</protein>
<proteinExistence type="predicted"/>
<accession>A0A9W2W8B0</accession>
<organism evidence="2 3">
    <name type="scientific">Physeter macrocephalus</name>
    <name type="common">Sperm whale</name>
    <name type="synonym">Physeter catodon</name>
    <dbReference type="NCBI Taxonomy" id="9755"/>
    <lineage>
        <taxon>Eukaryota</taxon>
        <taxon>Metazoa</taxon>
        <taxon>Chordata</taxon>
        <taxon>Craniata</taxon>
        <taxon>Vertebrata</taxon>
        <taxon>Euteleostomi</taxon>
        <taxon>Mammalia</taxon>
        <taxon>Eutheria</taxon>
        <taxon>Laurasiatheria</taxon>
        <taxon>Artiodactyla</taxon>
        <taxon>Whippomorpha</taxon>
        <taxon>Cetacea</taxon>
        <taxon>Odontoceti</taxon>
        <taxon>Physeteridae</taxon>
        <taxon>Physeter</taxon>
    </lineage>
</organism>
<feature type="chain" id="PRO_5040723992" evidence="1">
    <location>
        <begin position="19"/>
        <end position="209"/>
    </location>
</feature>
<dbReference type="AlphaFoldDB" id="A0A9W2W8B0"/>